<name>A0A5C4MZZ8_9ACTN</name>
<gene>
    <name evidence="4" type="ORF">FHE65_02485</name>
    <name evidence="3" type="ORF">FHE65_16370</name>
</gene>
<dbReference type="EMBL" id="VDFR01000072">
    <property type="protein sequence ID" value="TNC44627.1"/>
    <property type="molecule type" value="Genomic_DNA"/>
</dbReference>
<protein>
    <submittedName>
        <fullName evidence="4">Alpha/beta hydrolase</fullName>
    </submittedName>
</protein>
<evidence type="ECO:0000259" key="2">
    <source>
        <dbReference type="Pfam" id="PF00561"/>
    </source>
</evidence>
<sequence>MTETRMLETPAVTLAYDVRGPLPPADGRPVLMMVGAPMDASGFTSLAAHFGDRTVVTYDPRGMGRSTLNDGSTAQSAEQNAEDIHAIIAELGIAPVELFGSSGGAISGLVLSTAYPDDVSVLVAHEPPLTGLLPDADKVDAAERAVQAVYQDKGWGHGMAAFLAMVSWKGEFTDEALAAPPPDPAAFGLPTEDDGSRDDPLLSGGSDDVTPEDLDLDDLNASPVRIVVAVGAESEGLITGRTSAVLAEALGQEAAVFPGGHGGFLGGEFGQQGDPEAFAVRLRAVLDGQ</sequence>
<dbReference type="SUPFAM" id="SSF53474">
    <property type="entry name" value="alpha/beta-Hydrolases"/>
    <property type="match status" value="1"/>
</dbReference>
<dbReference type="PANTHER" id="PTHR43433:SF5">
    <property type="entry name" value="AB HYDROLASE-1 DOMAIN-CONTAINING PROTEIN"/>
    <property type="match status" value="1"/>
</dbReference>
<accession>A0A5C4MZZ8</accession>
<evidence type="ECO:0000256" key="1">
    <source>
        <dbReference type="SAM" id="MobiDB-lite"/>
    </source>
</evidence>
<dbReference type="OrthoDB" id="3210164at2"/>
<comment type="caution">
    <text evidence="4">The sequence shown here is derived from an EMBL/GenBank/DDBJ whole genome shotgun (WGS) entry which is preliminary data.</text>
</comment>
<dbReference type="GO" id="GO:0004806">
    <property type="term" value="F:triacylglycerol lipase activity"/>
    <property type="evidence" value="ECO:0007669"/>
    <property type="project" value="TreeGrafter"/>
</dbReference>
<evidence type="ECO:0000313" key="4">
    <source>
        <dbReference type="EMBL" id="TNC51057.1"/>
    </source>
</evidence>
<dbReference type="EMBL" id="VDFR01000010">
    <property type="protein sequence ID" value="TNC51057.1"/>
    <property type="molecule type" value="Genomic_DNA"/>
</dbReference>
<evidence type="ECO:0000313" key="3">
    <source>
        <dbReference type="EMBL" id="TNC44627.1"/>
    </source>
</evidence>
<organism evidence="4 5">
    <name type="scientific">Mumia zhuanghuii</name>
    <dbReference type="NCBI Taxonomy" id="2585211"/>
    <lineage>
        <taxon>Bacteria</taxon>
        <taxon>Bacillati</taxon>
        <taxon>Actinomycetota</taxon>
        <taxon>Actinomycetes</taxon>
        <taxon>Propionibacteriales</taxon>
        <taxon>Nocardioidaceae</taxon>
        <taxon>Mumia</taxon>
    </lineage>
</organism>
<dbReference type="RefSeq" id="WP_139105177.1">
    <property type="nucleotide sequence ID" value="NZ_VDFR01000010.1"/>
</dbReference>
<dbReference type="Gene3D" id="3.40.50.1820">
    <property type="entry name" value="alpha/beta hydrolase"/>
    <property type="match status" value="1"/>
</dbReference>
<dbReference type="InterPro" id="IPR029058">
    <property type="entry name" value="AB_hydrolase_fold"/>
</dbReference>
<dbReference type="Proteomes" id="UP000306740">
    <property type="component" value="Unassembled WGS sequence"/>
</dbReference>
<feature type="domain" description="AB hydrolase-1" evidence="2">
    <location>
        <begin position="29"/>
        <end position="143"/>
    </location>
</feature>
<dbReference type="InterPro" id="IPR000073">
    <property type="entry name" value="AB_hydrolase_1"/>
</dbReference>
<dbReference type="GO" id="GO:0046503">
    <property type="term" value="P:glycerolipid catabolic process"/>
    <property type="evidence" value="ECO:0007669"/>
    <property type="project" value="TreeGrafter"/>
</dbReference>
<dbReference type="InterPro" id="IPR050471">
    <property type="entry name" value="AB_hydrolase"/>
</dbReference>
<dbReference type="Pfam" id="PF00561">
    <property type="entry name" value="Abhydrolase_1"/>
    <property type="match status" value="1"/>
</dbReference>
<dbReference type="AlphaFoldDB" id="A0A5C4MZZ8"/>
<feature type="region of interest" description="Disordered" evidence="1">
    <location>
        <begin position="175"/>
        <end position="216"/>
    </location>
</feature>
<reference evidence="4 5" key="1">
    <citation type="submission" date="2019-05" db="EMBL/GenBank/DDBJ databases">
        <title>Mumia sp. nov., isolated from the intestinal contents of plateau pika (Ochotona curzoniae) in the Qinghai-Tibet plateau of China.</title>
        <authorList>
            <person name="Tian Z."/>
        </authorList>
    </citation>
    <scope>NUCLEOTIDE SEQUENCE [LARGE SCALE GENOMIC DNA]</scope>
    <source>
        <strain evidence="5">527</strain>
        <strain evidence="4">Z527</strain>
    </source>
</reference>
<proteinExistence type="predicted"/>
<evidence type="ECO:0000313" key="5">
    <source>
        <dbReference type="Proteomes" id="UP000306740"/>
    </source>
</evidence>
<dbReference type="PANTHER" id="PTHR43433">
    <property type="entry name" value="HYDROLASE, ALPHA/BETA FOLD FAMILY PROTEIN"/>
    <property type="match status" value="1"/>
</dbReference>
<keyword evidence="4" id="KW-0378">Hydrolase</keyword>